<accession>A0ABP8MLM4</accession>
<evidence type="ECO:0008006" key="4">
    <source>
        <dbReference type="Google" id="ProtNLM"/>
    </source>
</evidence>
<keyword evidence="1" id="KW-0732">Signal</keyword>
<feature type="chain" id="PRO_5046848138" description="YD repeat-containing protein" evidence="1">
    <location>
        <begin position="22"/>
        <end position="302"/>
    </location>
</feature>
<keyword evidence="3" id="KW-1185">Reference proteome</keyword>
<sequence length="302" mass="34467">MKTAFLLPIVLLLNLLFGCQGNEPKPANSELNPATPVTTSHQLTKVVYTEGYNEGVPRLSSTTTFTYNADGYLVKYIRQSTLFNEQNPTSQGATLSYTPDGLLARVDRFGGNPAYETYSYSNRKLFKVEFYERGSLIYRYDVTTNSQGQVTEMVGSRHWDDISLSAYHVRFSLDKTGTYMLADFISNGRVDYQIQLNNPDASIRNPYSNWKGVPFDITRHFLTYVEEPPVYGWRAYNKVITQIGEVFKGNYVGLRTLMESTTTVQVNAQGLPTERIVKEYTDTNQPFIRRSNYEYTPAQTRQ</sequence>
<dbReference type="PROSITE" id="PS51257">
    <property type="entry name" value="PROKAR_LIPOPROTEIN"/>
    <property type="match status" value="1"/>
</dbReference>
<organism evidence="2 3">
    <name type="scientific">Nibrella saemangeumensis</name>
    <dbReference type="NCBI Taxonomy" id="1084526"/>
    <lineage>
        <taxon>Bacteria</taxon>
        <taxon>Pseudomonadati</taxon>
        <taxon>Bacteroidota</taxon>
        <taxon>Cytophagia</taxon>
        <taxon>Cytophagales</taxon>
        <taxon>Spirosomataceae</taxon>
        <taxon>Nibrella</taxon>
    </lineage>
</organism>
<evidence type="ECO:0000313" key="3">
    <source>
        <dbReference type="Proteomes" id="UP001501175"/>
    </source>
</evidence>
<dbReference type="RefSeq" id="WP_345241850.1">
    <property type="nucleotide sequence ID" value="NZ_BAABHD010000014.1"/>
</dbReference>
<dbReference type="EMBL" id="BAABHD010000014">
    <property type="protein sequence ID" value="GAA4451407.1"/>
    <property type="molecule type" value="Genomic_DNA"/>
</dbReference>
<protein>
    <recommendedName>
        <fullName evidence="4">YD repeat-containing protein</fullName>
    </recommendedName>
</protein>
<reference evidence="3" key="1">
    <citation type="journal article" date="2019" name="Int. J. Syst. Evol. Microbiol.">
        <title>The Global Catalogue of Microorganisms (GCM) 10K type strain sequencing project: providing services to taxonomists for standard genome sequencing and annotation.</title>
        <authorList>
            <consortium name="The Broad Institute Genomics Platform"/>
            <consortium name="The Broad Institute Genome Sequencing Center for Infectious Disease"/>
            <person name="Wu L."/>
            <person name="Ma J."/>
        </authorList>
    </citation>
    <scope>NUCLEOTIDE SEQUENCE [LARGE SCALE GENOMIC DNA]</scope>
    <source>
        <strain evidence="3">JCM 17927</strain>
    </source>
</reference>
<proteinExistence type="predicted"/>
<gene>
    <name evidence="2" type="ORF">GCM10023189_13420</name>
</gene>
<comment type="caution">
    <text evidence="2">The sequence shown here is derived from an EMBL/GenBank/DDBJ whole genome shotgun (WGS) entry which is preliminary data.</text>
</comment>
<dbReference type="Proteomes" id="UP001501175">
    <property type="component" value="Unassembled WGS sequence"/>
</dbReference>
<feature type="signal peptide" evidence="1">
    <location>
        <begin position="1"/>
        <end position="21"/>
    </location>
</feature>
<evidence type="ECO:0000313" key="2">
    <source>
        <dbReference type="EMBL" id="GAA4451407.1"/>
    </source>
</evidence>
<name>A0ABP8MLM4_9BACT</name>
<evidence type="ECO:0000256" key="1">
    <source>
        <dbReference type="SAM" id="SignalP"/>
    </source>
</evidence>